<dbReference type="Proteomes" id="UP001198190">
    <property type="component" value="Unassembled WGS sequence"/>
</dbReference>
<dbReference type="RefSeq" id="WP_227153368.1">
    <property type="nucleotide sequence ID" value="NZ_JAJCGD010000049.1"/>
</dbReference>
<comment type="caution">
    <text evidence="2">The sequence shown here is derived from an EMBL/GenBank/DDBJ whole genome shotgun (WGS) entry which is preliminary data.</text>
</comment>
<evidence type="ECO:0000313" key="2">
    <source>
        <dbReference type="EMBL" id="MCB6829344.1"/>
    </source>
</evidence>
<reference evidence="2" key="1">
    <citation type="submission" date="2021-10" db="EMBL/GenBank/DDBJ databases">
        <title>Collection of gut derived symbiotic bacterial strains cultured from healthy donors.</title>
        <authorList>
            <person name="Lin H."/>
            <person name="Littmann E."/>
            <person name="Claire K."/>
            <person name="Pamer E."/>
        </authorList>
    </citation>
    <scope>NUCLEOTIDE SEQUENCE</scope>
    <source>
        <strain evidence="2">MSK.7.16</strain>
    </source>
</reference>
<dbReference type="InterPro" id="IPR036086">
    <property type="entry name" value="ParB/Sulfiredoxin_sf"/>
</dbReference>
<dbReference type="SUPFAM" id="SSF110849">
    <property type="entry name" value="ParB/Sulfiredoxin"/>
    <property type="match status" value="1"/>
</dbReference>
<dbReference type="EMBL" id="JAJCGD010000049">
    <property type="protein sequence ID" value="MCB6829344.1"/>
    <property type="molecule type" value="Genomic_DNA"/>
</dbReference>
<dbReference type="PANTHER" id="PTHR33375:SF1">
    <property type="entry name" value="CHROMOSOME-PARTITIONING PROTEIN PARB-RELATED"/>
    <property type="match status" value="1"/>
</dbReference>
<dbReference type="SUPFAM" id="SSF109709">
    <property type="entry name" value="KorB DNA-binding domain-like"/>
    <property type="match status" value="1"/>
</dbReference>
<dbReference type="GO" id="GO:0005694">
    <property type="term" value="C:chromosome"/>
    <property type="evidence" value="ECO:0007669"/>
    <property type="project" value="TreeGrafter"/>
</dbReference>
<dbReference type="AlphaFoldDB" id="A0AAW4U977"/>
<dbReference type="Gene3D" id="1.10.10.2830">
    <property type="match status" value="1"/>
</dbReference>
<dbReference type="InterPro" id="IPR003115">
    <property type="entry name" value="ParB_N"/>
</dbReference>
<organism evidence="2 3">
    <name type="scientific">Megamonas funiformis</name>
    <dbReference type="NCBI Taxonomy" id="437897"/>
    <lineage>
        <taxon>Bacteria</taxon>
        <taxon>Bacillati</taxon>
        <taxon>Bacillota</taxon>
        <taxon>Negativicutes</taxon>
        <taxon>Selenomonadales</taxon>
        <taxon>Selenomonadaceae</taxon>
        <taxon>Megamonas</taxon>
    </lineage>
</organism>
<name>A0AAW4U977_9FIRM</name>
<dbReference type="Pfam" id="PF02195">
    <property type="entry name" value="ParB_N"/>
    <property type="match status" value="1"/>
</dbReference>
<protein>
    <submittedName>
        <fullName evidence="2">ParB/RepB/Spo0J family partition protein</fullName>
    </submittedName>
</protein>
<evidence type="ECO:0000313" key="3">
    <source>
        <dbReference type="Proteomes" id="UP001198190"/>
    </source>
</evidence>
<dbReference type="Gene3D" id="3.90.1530.10">
    <property type="entry name" value="Conserved hypothetical protein from pyrococcus furiosus pfu- 392566-001, ParB domain"/>
    <property type="match status" value="1"/>
</dbReference>
<dbReference type="GO" id="GO:0007059">
    <property type="term" value="P:chromosome segregation"/>
    <property type="evidence" value="ECO:0007669"/>
    <property type="project" value="TreeGrafter"/>
</dbReference>
<gene>
    <name evidence="2" type="ORF">LIY65_11655</name>
</gene>
<feature type="domain" description="ParB-like N-terminal" evidence="1">
    <location>
        <begin position="28"/>
        <end position="124"/>
    </location>
</feature>
<dbReference type="PANTHER" id="PTHR33375">
    <property type="entry name" value="CHROMOSOME-PARTITIONING PROTEIN PARB-RELATED"/>
    <property type="match status" value="1"/>
</dbReference>
<proteinExistence type="predicted"/>
<dbReference type="SMART" id="SM00470">
    <property type="entry name" value="ParB"/>
    <property type="match status" value="1"/>
</dbReference>
<dbReference type="InterPro" id="IPR050336">
    <property type="entry name" value="Chromosome_partition/occlusion"/>
</dbReference>
<sequence>MDFDILAALEDRSIEVETLADKDRMQIEYINVKDIIPARNDNNFYDTDDVITLRESIRVEGVKQNLIVKKKNNEGKYELIAGERRWKACKSLYEEGIKDFEYIPCVINKYEDDLKDRLSLITTNCTARKLTDWERTEQVEALNNILKEYKQRGIKLPAPRKDLISKLINESKTNVARMLGLKNNLIGIFKDAMKNGMIGLSVAYELSTLPQDKQELMINQFKENGGLTLSNVKYIKDSLKSEVDDEPEERNTDKKDVELKIKVLEEEINIKKLSLVYAIYKTSTDLYYYSVVCNIYYCGGFTNTSKVYKTKQEALDNCLEYISKCCLDKFEHEKVQSNRDCILGLLKYLLKKYPDKEYLQDRYDKAKIIDEMTLKKPSKDELDEITDDNIIENEHIQDEDKPIEICKTDNVNIYDKQKEDILLEYLRYFENKLKYYTELHSMAENMAENKQDNNVLQSSLKAIEYTSELIEKVQSDLFALTDDEKYDIEDNKED</sequence>
<evidence type="ECO:0000259" key="1">
    <source>
        <dbReference type="SMART" id="SM00470"/>
    </source>
</evidence>
<accession>A0AAW4U977</accession>